<dbReference type="Gene3D" id="2.70.98.30">
    <property type="entry name" value="Golgi alpha-mannosidase II, domain 4"/>
    <property type="match status" value="1"/>
</dbReference>
<evidence type="ECO:0000313" key="15">
    <source>
        <dbReference type="Proteomes" id="UP000694429"/>
    </source>
</evidence>
<dbReference type="Gene3D" id="3.20.110.10">
    <property type="entry name" value="Glycoside hydrolase 38, N terminal domain"/>
    <property type="match status" value="1"/>
</dbReference>
<keyword evidence="12" id="KW-0812">Transmembrane</keyword>
<evidence type="ECO:0000259" key="13">
    <source>
        <dbReference type="SMART" id="SM00872"/>
    </source>
</evidence>
<dbReference type="SUPFAM" id="SSF88688">
    <property type="entry name" value="Families 57/38 glycoside transferase middle domain"/>
    <property type="match status" value="1"/>
</dbReference>
<sequence>MKLKKQVTVCGAAIFCVAVFSLYLMLDRVQHDPTRHQNGGNFPRSQISVLQNRIEQLEQLLEENHEIISHIKDSVLELTANAEGPPALLPYYMANGSWVVPPEPRPSFFSISPQDCQFALGGRGQKPELQMLTISEELPFDNVDGGVWKQGFDISYSPHDWDAEDLQVFVVPHSHNDPGWIKTFDKYYTEQTQHILNSMVSKLQEDPRRRFLWAEVSFFAKWWENINAQKKAAVRRLVGNGQLEIVTGGWVMPDEANSHYFALIDQLIEGHQWLEKNLGATPRSGWAVDPFGYSPTIPYLLRRANLTSMLIQRVHYAIKKHFASTHSLEFMWRQTWDSDSSTDIFCHMMPFYSYDVPHTCGPDPKICCQFDFKRLPGGRINCPWKVPPRAITEANVAERAALLLDQYRKKSRLFRSNVLLVPLGDDFRYDKPQEWDAQFFNYQRLFDFLNSKPDLHVQAQFGTLSDYFDALYKKTGVEPGARPPGFPVLSGDFFSYADREDHYWTGYYTSRPFYKSLDRVLEAHLRGAEILYSLAVAHARRSGLASQYPLSNFALLTEARRTLGLFQHHDAITGTAKEAVVADYGVRLLRSLVNLKQVIINAAHYLVLGDKETYHFDPEAPFLQMDETRLNHDTLPERTVIQLDSSPRYLCPSACRPWASACYSCSWASMGTAPCPPLCVSTCMAVSWPSAGRTLSHCASLTLAPVTSPSATATCRSGSQALPGSSRASEGWTRSRSGGWTWSSSSMAPARPKTRVEPTSSCLTGRPSPISPRTPPCCVSPKALSSRRWWHTTSIFARWSGYIICQGWRGCLWTCQSLVDIRDYINKELALRIHTDIDSQGAFFTDLNGFQVQPRRYLKKLPLQANFYPMPVMAYIQDAQNRLTLHTAQALGVSSLHDGQLEVILDRRLMQDDNRGLGQGLKDNKRTCNHFRLLLERRTLGSEVQDGHTSSYPSLLSHLTSMYLNIPVFALPVAKRQLPGPGLRSFHPLASSLPCDFHLLNLRTLQAEDDALPSAETALILHRKGFDCGLEAKNLGFNCSTSQGKAALGSLFHGLDVGFLQPTSLTLLYPLAAPSNSTDVYLEPMEIATFRLRLG</sequence>
<reference evidence="14" key="2">
    <citation type="submission" date="2025-08" db="UniProtKB">
        <authorList>
            <consortium name="Ensembl"/>
        </authorList>
    </citation>
    <scope>IDENTIFICATION</scope>
</reference>
<evidence type="ECO:0000256" key="9">
    <source>
        <dbReference type="ARBA" id="ARBA00083602"/>
    </source>
</evidence>
<comment type="cofactor">
    <cofactor evidence="1">
        <name>Zn(2+)</name>
        <dbReference type="ChEBI" id="CHEBI:29105"/>
    </cofactor>
</comment>
<proteinExistence type="inferred from homology"/>
<dbReference type="FunFam" id="1.20.1270.50:FF:000001">
    <property type="entry name" value="Alpha-mannosidase"/>
    <property type="match status" value="1"/>
</dbReference>
<feature type="domain" description="Glycoside hydrolase family 38 central" evidence="13">
    <location>
        <begin position="502"/>
        <end position="588"/>
    </location>
</feature>
<keyword evidence="4" id="KW-0378">Hydrolase</keyword>
<evidence type="ECO:0000256" key="8">
    <source>
        <dbReference type="ARBA" id="ARBA00066412"/>
    </source>
</evidence>
<evidence type="ECO:0000256" key="12">
    <source>
        <dbReference type="SAM" id="Phobius"/>
    </source>
</evidence>
<dbReference type="SUPFAM" id="SSF74650">
    <property type="entry name" value="Galactose mutarotase-like"/>
    <property type="match status" value="1"/>
</dbReference>
<keyword evidence="5" id="KW-0862">Zinc</keyword>
<accession>A0A8C0LX91</accession>
<dbReference type="GO" id="GO:0006013">
    <property type="term" value="P:mannose metabolic process"/>
    <property type="evidence" value="ECO:0007669"/>
    <property type="project" value="InterPro"/>
</dbReference>
<dbReference type="InterPro" id="IPR027291">
    <property type="entry name" value="Glyco_hydro_38_N_sf"/>
</dbReference>
<dbReference type="PANTHER" id="PTHR11607:SF57">
    <property type="entry name" value="ALPHA-MANNOSIDASE 2X"/>
    <property type="match status" value="1"/>
</dbReference>
<dbReference type="Pfam" id="PF07748">
    <property type="entry name" value="Glyco_hydro_38C"/>
    <property type="match status" value="1"/>
</dbReference>
<dbReference type="Ensembl" id="ENSCAFT00030003447.1">
    <property type="protein sequence ID" value="ENSCAFP00030003055.1"/>
    <property type="gene ID" value="ENSCAFG00030001898.1"/>
</dbReference>
<name>A0A8C0LX91_CANLF</name>
<feature type="region of interest" description="Disordered" evidence="11">
    <location>
        <begin position="715"/>
        <end position="768"/>
    </location>
</feature>
<dbReference type="AlphaFoldDB" id="A0A8C0LX91"/>
<dbReference type="InterPro" id="IPR037094">
    <property type="entry name" value="Glyco_hydro_38_cen_sf"/>
</dbReference>
<dbReference type="FunFam" id="3.20.110.10:FF:000003">
    <property type="entry name" value="Alpha-mannosidase"/>
    <property type="match status" value="1"/>
</dbReference>
<dbReference type="InterPro" id="IPR028995">
    <property type="entry name" value="Glyco_hydro_57/38_cen_sf"/>
</dbReference>
<keyword evidence="12" id="KW-1133">Transmembrane helix</keyword>
<keyword evidence="12" id="KW-0472">Membrane</keyword>
<protein>
    <recommendedName>
        <fullName evidence="8">mannosyl-oligosaccharide 1,3-1,6-alpha-mannosidase</fullName>
        <ecNumber evidence="8">3.2.1.114</ecNumber>
    </recommendedName>
    <alternativeName>
        <fullName evidence="9">Mannosyl-oligosaccharide 1,3-1,6-alpha-mannosidase</fullName>
    </alternativeName>
</protein>
<dbReference type="GO" id="GO:0030246">
    <property type="term" value="F:carbohydrate binding"/>
    <property type="evidence" value="ECO:0007669"/>
    <property type="project" value="InterPro"/>
</dbReference>
<feature type="compositionally biased region" description="Polar residues" evidence="11">
    <location>
        <begin position="715"/>
        <end position="728"/>
    </location>
</feature>
<dbReference type="InterPro" id="IPR015341">
    <property type="entry name" value="Glyco_hydro_38_cen"/>
</dbReference>
<dbReference type="Gene3D" id="1.20.1270.50">
    <property type="entry name" value="Glycoside hydrolase family 38, central domain"/>
    <property type="match status" value="1"/>
</dbReference>
<dbReference type="InterPro" id="IPR011330">
    <property type="entry name" value="Glyco_hydro/deAcase_b/a-brl"/>
</dbReference>
<keyword evidence="3" id="KW-0479">Metal-binding</keyword>
<organism evidence="14 15">
    <name type="scientific">Canis lupus familiaris</name>
    <name type="common">Dog</name>
    <name type="synonym">Canis familiaris</name>
    <dbReference type="NCBI Taxonomy" id="9615"/>
    <lineage>
        <taxon>Eukaryota</taxon>
        <taxon>Metazoa</taxon>
        <taxon>Chordata</taxon>
        <taxon>Craniata</taxon>
        <taxon>Vertebrata</taxon>
        <taxon>Euteleostomi</taxon>
        <taxon>Mammalia</taxon>
        <taxon>Eutheria</taxon>
        <taxon>Laurasiatheria</taxon>
        <taxon>Carnivora</taxon>
        <taxon>Caniformia</taxon>
        <taxon>Canidae</taxon>
        <taxon>Canis</taxon>
    </lineage>
</organism>
<comment type="catalytic activity">
    <reaction evidence="10">
        <text>N(4)-{beta-D-GlcNAc-(1-&gt;2)-alpha-D-Man-(1-&gt;3)-[alpha-D-Man-(1-&gt;3)-[alpha-D-Man-(1-&gt;6)]-alpha-D-Man-(1-&gt;6)]-beta-D-Man-(1-&gt;4)-beta-D-GlcNAc-(1-&gt;4)-beta-D-GlcNAc}-L-asparaginyl-[protein] + 2 H2O = 2 alpha-D-mannopyranose + an N(4)-{beta-D-GlcNAc-(1-&gt;2)-alpha-D-Man-(1-&gt;3)-[alpha-D-Man-(1-&gt;6)]-beta-D-Man-(1-&gt;4)-beta-D-GlcNAc-(1-&gt;4)-beta-D-GlcNAc}-L-asparaginyl-[protein]</text>
        <dbReference type="Rhea" id="RHEA:56052"/>
        <dbReference type="Rhea" id="RHEA-COMP:14368"/>
        <dbReference type="Rhea" id="RHEA-COMP:14369"/>
        <dbReference type="ChEBI" id="CHEBI:15377"/>
        <dbReference type="ChEBI" id="CHEBI:28729"/>
        <dbReference type="ChEBI" id="CHEBI:60615"/>
        <dbReference type="ChEBI" id="CHEBI:60625"/>
        <dbReference type="EC" id="3.2.1.114"/>
    </reaction>
</comment>
<dbReference type="EC" id="3.2.1.114" evidence="8"/>
<evidence type="ECO:0000256" key="4">
    <source>
        <dbReference type="ARBA" id="ARBA00022801"/>
    </source>
</evidence>
<dbReference type="Pfam" id="PF09261">
    <property type="entry name" value="Alpha-mann_mid"/>
    <property type="match status" value="1"/>
</dbReference>
<evidence type="ECO:0000256" key="10">
    <source>
        <dbReference type="ARBA" id="ARBA00093232"/>
    </source>
</evidence>
<evidence type="ECO:0000256" key="2">
    <source>
        <dbReference type="ARBA" id="ARBA00009792"/>
    </source>
</evidence>
<keyword evidence="6" id="KW-0326">Glycosidase</keyword>
<evidence type="ECO:0000256" key="5">
    <source>
        <dbReference type="ARBA" id="ARBA00022833"/>
    </source>
</evidence>
<comment type="similarity">
    <text evidence="2">Belongs to the glycosyl hydrolase 38 family.</text>
</comment>
<dbReference type="GO" id="GO:0004572">
    <property type="term" value="F:mannosyl-oligosaccharide 1,3-1,6-alpha-mannosidase activity"/>
    <property type="evidence" value="ECO:0007669"/>
    <property type="project" value="UniProtKB-EC"/>
</dbReference>
<dbReference type="SMART" id="SM00872">
    <property type="entry name" value="Alpha-mann_mid"/>
    <property type="match status" value="1"/>
</dbReference>
<dbReference type="SUPFAM" id="SSF88713">
    <property type="entry name" value="Glycoside hydrolase/deacetylase"/>
    <property type="match status" value="1"/>
</dbReference>
<dbReference type="Proteomes" id="UP000694429">
    <property type="component" value="Chromosome 3"/>
</dbReference>
<dbReference type="Pfam" id="PF01074">
    <property type="entry name" value="Glyco_hydro_38N"/>
    <property type="match status" value="1"/>
</dbReference>
<feature type="compositionally biased region" description="Low complexity" evidence="11">
    <location>
        <begin position="731"/>
        <end position="746"/>
    </location>
</feature>
<evidence type="ECO:0000256" key="11">
    <source>
        <dbReference type="SAM" id="MobiDB-lite"/>
    </source>
</evidence>
<dbReference type="GO" id="GO:0046872">
    <property type="term" value="F:metal ion binding"/>
    <property type="evidence" value="ECO:0007669"/>
    <property type="project" value="UniProtKB-KW"/>
</dbReference>
<dbReference type="InterPro" id="IPR050843">
    <property type="entry name" value="Glycosyl_Hydrlase_38"/>
</dbReference>
<dbReference type="InterPro" id="IPR011013">
    <property type="entry name" value="Gal_mutarotase_sf_dom"/>
</dbReference>
<dbReference type="InterPro" id="IPR011682">
    <property type="entry name" value="Glyco_hydro_38_C"/>
</dbReference>
<evidence type="ECO:0000256" key="1">
    <source>
        <dbReference type="ARBA" id="ARBA00001947"/>
    </source>
</evidence>
<evidence type="ECO:0000256" key="3">
    <source>
        <dbReference type="ARBA" id="ARBA00022723"/>
    </source>
</evidence>
<evidence type="ECO:0000313" key="14">
    <source>
        <dbReference type="Ensembl" id="ENSCAFP00030003055.1"/>
    </source>
</evidence>
<comment type="function">
    <text evidence="7">Catalyzes the first committed step in the biosynthesis of complex N-glycans. It controls conversion of high mannose to complex N-glycans; the final hydrolytic step in the N-glycan maturation pathway.</text>
</comment>
<feature type="transmembrane region" description="Helical" evidence="12">
    <location>
        <begin position="7"/>
        <end position="26"/>
    </location>
</feature>
<reference evidence="14" key="1">
    <citation type="submission" date="2019-03" db="EMBL/GenBank/DDBJ databases">
        <authorList>
            <person name="Warren W.C."/>
            <person name="Johnson G.S."/>
        </authorList>
    </citation>
    <scope>NUCLEOTIDE SEQUENCE [LARGE SCALE GENOMIC DNA]</scope>
    <source>
        <strain evidence="14">Basenji</strain>
    </source>
</reference>
<dbReference type="InterPro" id="IPR000602">
    <property type="entry name" value="Glyco_hydro_38_N"/>
</dbReference>
<dbReference type="PANTHER" id="PTHR11607">
    <property type="entry name" value="ALPHA-MANNOSIDASE"/>
    <property type="match status" value="1"/>
</dbReference>
<evidence type="ECO:0000256" key="6">
    <source>
        <dbReference type="ARBA" id="ARBA00023295"/>
    </source>
</evidence>
<evidence type="ECO:0000256" key="7">
    <source>
        <dbReference type="ARBA" id="ARBA00059516"/>
    </source>
</evidence>